<accession>A0A1H9TQL9</accession>
<protein>
    <submittedName>
        <fullName evidence="2">Methyltransferase domain-containing protein</fullName>
    </submittedName>
</protein>
<dbReference type="AlphaFoldDB" id="A0A1H9TQL9"/>
<dbReference type="Proteomes" id="UP000198885">
    <property type="component" value="Unassembled WGS sequence"/>
</dbReference>
<dbReference type="RefSeq" id="WP_092692045.1">
    <property type="nucleotide sequence ID" value="NZ_FOGU01000004.1"/>
</dbReference>
<dbReference type="Pfam" id="PF13649">
    <property type="entry name" value="Methyltransf_25"/>
    <property type="match status" value="1"/>
</dbReference>
<dbReference type="CDD" id="cd02440">
    <property type="entry name" value="AdoMet_MTases"/>
    <property type="match status" value="1"/>
</dbReference>
<dbReference type="GO" id="GO:0032259">
    <property type="term" value="P:methylation"/>
    <property type="evidence" value="ECO:0007669"/>
    <property type="project" value="UniProtKB-KW"/>
</dbReference>
<dbReference type="InterPro" id="IPR029063">
    <property type="entry name" value="SAM-dependent_MTases_sf"/>
</dbReference>
<sequence>MDWDARFSSPDFVFGTEPAAFLRRHAGRFAAPSRILAVADGEGRNSVWLAEQGHDVTAWDGSANAIAKACGLAEARGVTVDFHVADAESYPWPEAAFDAVVGVFIQFAGPDPRDAMFAGMIHATRPGGHVLLHGYTPKQLEFGTGGPPRVENLYTEEMLRAAFAPYGEIEVLDSYEADIREGAGHAGRSALIDLVLRREAT</sequence>
<dbReference type="EMBL" id="FOGU01000004">
    <property type="protein sequence ID" value="SER98923.1"/>
    <property type="molecule type" value="Genomic_DNA"/>
</dbReference>
<keyword evidence="3" id="KW-1185">Reference proteome</keyword>
<evidence type="ECO:0000313" key="2">
    <source>
        <dbReference type="EMBL" id="SER98923.1"/>
    </source>
</evidence>
<keyword evidence="2" id="KW-0489">Methyltransferase</keyword>
<name>A0A1H9TQL9_9RHOB</name>
<feature type="domain" description="Methyltransferase" evidence="1">
    <location>
        <begin position="35"/>
        <end position="128"/>
    </location>
</feature>
<reference evidence="2 3" key="1">
    <citation type="submission" date="2016-10" db="EMBL/GenBank/DDBJ databases">
        <authorList>
            <person name="de Groot N.N."/>
        </authorList>
    </citation>
    <scope>NUCLEOTIDE SEQUENCE [LARGE SCALE GENOMIC DNA]</scope>
    <source>
        <strain evidence="2 3">DSM 23042</strain>
    </source>
</reference>
<keyword evidence="2" id="KW-0808">Transferase</keyword>
<proteinExistence type="predicted"/>
<gene>
    <name evidence="2" type="ORF">SAMN04490244_104297</name>
</gene>
<evidence type="ECO:0000259" key="1">
    <source>
        <dbReference type="Pfam" id="PF13649"/>
    </source>
</evidence>
<dbReference type="GO" id="GO:0008168">
    <property type="term" value="F:methyltransferase activity"/>
    <property type="evidence" value="ECO:0007669"/>
    <property type="project" value="UniProtKB-KW"/>
</dbReference>
<dbReference type="Gene3D" id="3.40.50.150">
    <property type="entry name" value="Vaccinia Virus protein VP39"/>
    <property type="match status" value="1"/>
</dbReference>
<dbReference type="InterPro" id="IPR041698">
    <property type="entry name" value="Methyltransf_25"/>
</dbReference>
<dbReference type="SUPFAM" id="SSF53335">
    <property type="entry name" value="S-adenosyl-L-methionine-dependent methyltransferases"/>
    <property type="match status" value="1"/>
</dbReference>
<dbReference type="STRING" id="641238.SAMN04490244_104297"/>
<organism evidence="2 3">
    <name type="scientific">Tranquillimonas rosea</name>
    <dbReference type="NCBI Taxonomy" id="641238"/>
    <lineage>
        <taxon>Bacteria</taxon>
        <taxon>Pseudomonadati</taxon>
        <taxon>Pseudomonadota</taxon>
        <taxon>Alphaproteobacteria</taxon>
        <taxon>Rhodobacterales</taxon>
        <taxon>Roseobacteraceae</taxon>
        <taxon>Tranquillimonas</taxon>
    </lineage>
</organism>
<dbReference type="OrthoDB" id="9786503at2"/>
<evidence type="ECO:0000313" key="3">
    <source>
        <dbReference type="Proteomes" id="UP000198885"/>
    </source>
</evidence>